<proteinExistence type="predicted"/>
<comment type="caution">
    <text evidence="1">The sequence shown here is derived from an EMBL/GenBank/DDBJ whole genome shotgun (WGS) entry which is preliminary data.</text>
</comment>
<name>A0A844G9D1_9BACT</name>
<protein>
    <submittedName>
        <fullName evidence="1">Uncharacterized protein</fullName>
    </submittedName>
</protein>
<keyword evidence="2" id="KW-1185">Reference proteome</keyword>
<gene>
    <name evidence="1" type="ORF">FYJ85_20710</name>
</gene>
<evidence type="ECO:0000313" key="2">
    <source>
        <dbReference type="Proteomes" id="UP000435649"/>
    </source>
</evidence>
<evidence type="ECO:0000313" key="1">
    <source>
        <dbReference type="EMBL" id="MST99452.1"/>
    </source>
</evidence>
<sequence length="191" mass="21423">MLWRGLSTEQRNSEIGILLKKRIDECNDWFAACRREYRPTVLSTGVFINLHIFLLHAVQNNREEISNDWLIELAKLSAAATDNTGGALGLSGYEDTYPGFWTKNYPVGGVLNLIAYLTGSPAIKYLRETLPGTDNNTWWNLSSDIHSWANGKPAVSSGGFTGFQNVFGNNFPLFQYSLLSCDTYRNINFPS</sequence>
<accession>A0A844G9D1</accession>
<dbReference type="AlphaFoldDB" id="A0A844G9D1"/>
<dbReference type="Proteomes" id="UP000435649">
    <property type="component" value="Unassembled WGS sequence"/>
</dbReference>
<dbReference type="EMBL" id="VUNS01000037">
    <property type="protein sequence ID" value="MST99452.1"/>
    <property type="molecule type" value="Genomic_DNA"/>
</dbReference>
<dbReference type="RefSeq" id="WP_106051255.1">
    <property type="nucleotide sequence ID" value="NZ_VUNS01000037.1"/>
</dbReference>
<organism evidence="1 2">
    <name type="scientific">Victivallis lenta</name>
    <dbReference type="NCBI Taxonomy" id="2606640"/>
    <lineage>
        <taxon>Bacteria</taxon>
        <taxon>Pseudomonadati</taxon>
        <taxon>Lentisphaerota</taxon>
        <taxon>Lentisphaeria</taxon>
        <taxon>Victivallales</taxon>
        <taxon>Victivallaceae</taxon>
        <taxon>Victivallis</taxon>
    </lineage>
</organism>
<reference evidence="1 2" key="1">
    <citation type="submission" date="2019-08" db="EMBL/GenBank/DDBJ databases">
        <title>In-depth cultivation of the pig gut microbiome towards novel bacterial diversity and tailored functional studies.</title>
        <authorList>
            <person name="Wylensek D."/>
            <person name="Hitch T.C.A."/>
            <person name="Clavel T."/>
        </authorList>
    </citation>
    <scope>NUCLEOTIDE SEQUENCE [LARGE SCALE GENOMIC DNA]</scope>
    <source>
        <strain evidence="1 2">BBE-744-WT-12</strain>
    </source>
</reference>